<reference evidence="10" key="2">
    <citation type="submission" date="2022-06" db="UniProtKB">
        <authorList>
            <consortium name="EnsemblMetazoa"/>
        </authorList>
    </citation>
    <scope>IDENTIFICATION</scope>
    <source>
        <strain evidence="10">p50T (Dazao)</strain>
    </source>
</reference>
<organism evidence="10 11">
    <name type="scientific">Bombyx mori</name>
    <name type="common">Silk moth</name>
    <dbReference type="NCBI Taxonomy" id="7091"/>
    <lineage>
        <taxon>Eukaryota</taxon>
        <taxon>Metazoa</taxon>
        <taxon>Ecdysozoa</taxon>
        <taxon>Arthropoda</taxon>
        <taxon>Hexapoda</taxon>
        <taxon>Insecta</taxon>
        <taxon>Pterygota</taxon>
        <taxon>Neoptera</taxon>
        <taxon>Endopterygota</taxon>
        <taxon>Lepidoptera</taxon>
        <taxon>Glossata</taxon>
        <taxon>Ditrysia</taxon>
        <taxon>Bombycoidea</taxon>
        <taxon>Bombycidae</taxon>
        <taxon>Bombycinae</taxon>
        <taxon>Bombyx</taxon>
    </lineage>
</organism>
<comment type="subcellular location">
    <subcellularLocation>
        <location evidence="1">Cell membrane</location>
        <topology evidence="1">Multi-pass membrane protein</topology>
    </subcellularLocation>
</comment>
<feature type="domain" description="Major facilitator superfamily (MFS) profile" evidence="9">
    <location>
        <begin position="1"/>
        <end position="462"/>
    </location>
</feature>
<dbReference type="AlphaFoldDB" id="A0A8R2AR92"/>
<feature type="transmembrane region" description="Helical" evidence="8">
    <location>
        <begin position="109"/>
        <end position="131"/>
    </location>
</feature>
<evidence type="ECO:0000256" key="1">
    <source>
        <dbReference type="ARBA" id="ARBA00004651"/>
    </source>
</evidence>
<dbReference type="InterPro" id="IPR020846">
    <property type="entry name" value="MFS_dom"/>
</dbReference>
<feature type="transmembrane region" description="Helical" evidence="8">
    <location>
        <begin position="9"/>
        <end position="31"/>
    </location>
</feature>
<protein>
    <recommendedName>
        <fullName evidence="9">Major facilitator superfamily (MFS) profile domain-containing protein</fullName>
    </recommendedName>
</protein>
<dbReference type="InterPro" id="IPR036259">
    <property type="entry name" value="MFS_trans_sf"/>
</dbReference>
<keyword evidence="11" id="KW-1185">Reference proteome</keyword>
<dbReference type="GeneID" id="101736365"/>
<accession>A0A8R2AR92</accession>
<evidence type="ECO:0000259" key="9">
    <source>
        <dbReference type="PROSITE" id="PS50850"/>
    </source>
</evidence>
<dbReference type="Gene3D" id="1.20.1250.20">
    <property type="entry name" value="MFS general substrate transporter like domains"/>
    <property type="match status" value="1"/>
</dbReference>
<feature type="transmembrane region" description="Helical" evidence="8">
    <location>
        <begin position="439"/>
        <end position="458"/>
    </location>
</feature>
<evidence type="ECO:0000256" key="7">
    <source>
        <dbReference type="ARBA" id="ARBA00023136"/>
    </source>
</evidence>
<feature type="transmembrane region" description="Helical" evidence="8">
    <location>
        <begin position="317"/>
        <end position="336"/>
    </location>
</feature>
<keyword evidence="5 8" id="KW-0812">Transmembrane</keyword>
<sequence>MSRAKVKSYFIQTLATLIISNLCTLTGYIFAWPSYNVANFRSNSTVLSHPMTTLEISLVGSVVNIGALVATPFCTYFLNKLGRKYTCMLFGVPYAMSWAILSVSNYVPFVIVALALSGIGAAGVPASTIYISEISDDSIRGILTSNAISGYFLGLFLSYSWGGYLSYYNVVHLHLGLCVLYIIMVGSLKDSPVFLMQTNKEKEAAKSIAFYRCVDVTSKEVEIELANIRLQLDPRRENILEGKNDMTVTKELLKIKSEPAEAKSEWKFLINSPSSIRALTIAIITMTYTVLMGVVVLQVYAEPLFREAVPSMEPNQLTIYLAIDFIVGSLICGVLIDRLGRKYLLIITTVLTSICILLMATQLQFSWAPQWTTAGFMYAFSFFYNLGPATIPFVIAAEFFVPEVRGLCNCLINACTWLMNFVTLQLFSQLVDWVGLAPLFYLFSFFGFLGAVFCQFYLPETKGMPIEAIPLLFIKKDKRRHYNI</sequence>
<dbReference type="InterPro" id="IPR050549">
    <property type="entry name" value="MFS_Trehalose_Transporter"/>
</dbReference>
<evidence type="ECO:0000256" key="6">
    <source>
        <dbReference type="ARBA" id="ARBA00022989"/>
    </source>
</evidence>
<reference evidence="11" key="1">
    <citation type="journal article" date="2008" name="Insect Biochem. Mol. Biol.">
        <title>The genome of a lepidopteran model insect, the silkworm Bombyx mori.</title>
        <authorList>
            <consortium name="International Silkworm Genome Consortium"/>
        </authorList>
    </citation>
    <scope>NUCLEOTIDE SEQUENCE [LARGE SCALE GENOMIC DNA]</scope>
    <source>
        <strain evidence="11">p50T</strain>
    </source>
</reference>
<feature type="transmembrane region" description="Helical" evidence="8">
    <location>
        <begin position="375"/>
        <end position="395"/>
    </location>
</feature>
<keyword evidence="4" id="KW-0762">Sugar transport</keyword>
<feature type="transmembrane region" description="Helical" evidence="8">
    <location>
        <begin position="276"/>
        <end position="297"/>
    </location>
</feature>
<evidence type="ECO:0000313" key="11">
    <source>
        <dbReference type="Proteomes" id="UP000005204"/>
    </source>
</evidence>
<feature type="transmembrane region" description="Helical" evidence="8">
    <location>
        <begin position="343"/>
        <end position="363"/>
    </location>
</feature>
<dbReference type="PANTHER" id="PTHR48021">
    <property type="match status" value="1"/>
</dbReference>
<evidence type="ECO:0000313" key="10">
    <source>
        <dbReference type="EnsemblMetazoa" id="XP_004927668.3"/>
    </source>
</evidence>
<evidence type="ECO:0000256" key="4">
    <source>
        <dbReference type="ARBA" id="ARBA00022597"/>
    </source>
</evidence>
<dbReference type="SUPFAM" id="SSF103473">
    <property type="entry name" value="MFS general substrate transporter"/>
    <property type="match status" value="1"/>
</dbReference>
<feature type="transmembrane region" description="Helical" evidence="8">
    <location>
        <begin position="143"/>
        <end position="161"/>
    </location>
</feature>
<keyword evidence="7 8" id="KW-0472">Membrane</keyword>
<evidence type="ECO:0000256" key="8">
    <source>
        <dbReference type="SAM" id="Phobius"/>
    </source>
</evidence>
<evidence type="ECO:0000256" key="2">
    <source>
        <dbReference type="ARBA" id="ARBA00022448"/>
    </source>
</evidence>
<feature type="transmembrane region" description="Helical" evidence="8">
    <location>
        <begin position="407"/>
        <end position="427"/>
    </location>
</feature>
<name>A0A8R2AR92_BOMMO</name>
<feature type="transmembrane region" description="Helical" evidence="8">
    <location>
        <begin position="85"/>
        <end position="103"/>
    </location>
</feature>
<dbReference type="PROSITE" id="PS50850">
    <property type="entry name" value="MFS"/>
    <property type="match status" value="1"/>
</dbReference>
<keyword evidence="3" id="KW-1003">Cell membrane</keyword>
<evidence type="ECO:0000256" key="5">
    <source>
        <dbReference type="ARBA" id="ARBA00022692"/>
    </source>
</evidence>
<dbReference type="Proteomes" id="UP000005204">
    <property type="component" value="Unassembled WGS sequence"/>
</dbReference>
<dbReference type="KEGG" id="bmor:101736365"/>
<keyword evidence="2" id="KW-0813">Transport</keyword>
<evidence type="ECO:0000256" key="3">
    <source>
        <dbReference type="ARBA" id="ARBA00022475"/>
    </source>
</evidence>
<dbReference type="GO" id="GO:0022857">
    <property type="term" value="F:transmembrane transporter activity"/>
    <property type="evidence" value="ECO:0007669"/>
    <property type="project" value="InterPro"/>
</dbReference>
<dbReference type="RefSeq" id="XP_004927668.3">
    <property type="nucleotide sequence ID" value="XM_004927611.5"/>
</dbReference>
<dbReference type="InterPro" id="IPR005828">
    <property type="entry name" value="MFS_sugar_transport-like"/>
</dbReference>
<dbReference type="EnsemblMetazoa" id="XM_004927611.4">
    <property type="protein sequence ID" value="XP_004927668.3"/>
    <property type="gene ID" value="LOC101736365"/>
</dbReference>
<dbReference type="Pfam" id="PF00083">
    <property type="entry name" value="Sugar_tr"/>
    <property type="match status" value="1"/>
</dbReference>
<dbReference type="PANTHER" id="PTHR48021:SF33">
    <property type="entry name" value="AT22075P-RELATED"/>
    <property type="match status" value="1"/>
</dbReference>
<keyword evidence="6 8" id="KW-1133">Transmembrane helix</keyword>
<feature type="transmembrane region" description="Helical" evidence="8">
    <location>
        <begin position="56"/>
        <end position="78"/>
    </location>
</feature>
<dbReference type="GO" id="GO:0005886">
    <property type="term" value="C:plasma membrane"/>
    <property type="evidence" value="ECO:0007669"/>
    <property type="project" value="UniProtKB-SubCell"/>
</dbReference>
<feature type="transmembrane region" description="Helical" evidence="8">
    <location>
        <begin position="167"/>
        <end position="188"/>
    </location>
</feature>
<proteinExistence type="predicted"/>
<dbReference type="FunFam" id="1.20.1250.20:FF:000218">
    <property type="entry name" value="facilitated trehalose transporter Tret1"/>
    <property type="match status" value="1"/>
</dbReference>